<dbReference type="PANTHER" id="PTHR48449:SF1">
    <property type="entry name" value="DUF1985 DOMAIN-CONTAINING PROTEIN"/>
    <property type="match status" value="1"/>
</dbReference>
<dbReference type="Pfam" id="PF09331">
    <property type="entry name" value="DUF1985"/>
    <property type="match status" value="1"/>
</dbReference>
<sequence length="256" mass="29561">MKRVAESPSPPPVEKRRRRTVEEQAPTKTTTTSASTQVVTGFRLEYGETLAKLRLKFLVRVKPQQVAKRLIPVDKKYHAHLTNNSNITFALDVIKNKVSKGMDKLKDSFVEKNLELKTVQFCGDFHGIGARFSRKSFAMIMGLNSGKFFNEKELEHLHYDLWVNYFGHTGPMSQSDFIKAFEDLDFDESDEEVENNVKCCMFYFLKTVLLAGDKKRMVRNRNFNIIQNNVSCDRYPWGNLSYDVTVSNLRSRIKKG</sequence>
<evidence type="ECO:0000313" key="3">
    <source>
        <dbReference type="EMBL" id="KAF3435439.1"/>
    </source>
</evidence>
<proteinExistence type="predicted"/>
<evidence type="ECO:0000313" key="4">
    <source>
        <dbReference type="Proteomes" id="UP000796880"/>
    </source>
</evidence>
<feature type="domain" description="DUF1985" evidence="2">
    <location>
        <begin position="124"/>
        <end position="247"/>
    </location>
</feature>
<name>A0A8K0DWS9_9ROSA</name>
<reference evidence="3" key="1">
    <citation type="submission" date="2020-03" db="EMBL/GenBank/DDBJ databases">
        <title>A high-quality chromosome-level genome assembly of a woody plant with both climbing and erect habits, Rhamnella rubrinervis.</title>
        <authorList>
            <person name="Lu Z."/>
            <person name="Yang Y."/>
            <person name="Zhu X."/>
            <person name="Sun Y."/>
        </authorList>
    </citation>
    <scope>NUCLEOTIDE SEQUENCE</scope>
    <source>
        <strain evidence="3">BYM</strain>
        <tissue evidence="3">Leaf</tissue>
    </source>
</reference>
<organism evidence="3 4">
    <name type="scientific">Rhamnella rubrinervis</name>
    <dbReference type="NCBI Taxonomy" id="2594499"/>
    <lineage>
        <taxon>Eukaryota</taxon>
        <taxon>Viridiplantae</taxon>
        <taxon>Streptophyta</taxon>
        <taxon>Embryophyta</taxon>
        <taxon>Tracheophyta</taxon>
        <taxon>Spermatophyta</taxon>
        <taxon>Magnoliopsida</taxon>
        <taxon>eudicotyledons</taxon>
        <taxon>Gunneridae</taxon>
        <taxon>Pentapetalae</taxon>
        <taxon>rosids</taxon>
        <taxon>fabids</taxon>
        <taxon>Rosales</taxon>
        <taxon>Rhamnaceae</taxon>
        <taxon>rhamnoid group</taxon>
        <taxon>Rhamneae</taxon>
        <taxon>Rhamnella</taxon>
    </lineage>
</organism>
<dbReference type="PANTHER" id="PTHR48449">
    <property type="entry name" value="DUF1985 DOMAIN-CONTAINING PROTEIN"/>
    <property type="match status" value="1"/>
</dbReference>
<feature type="compositionally biased region" description="Low complexity" evidence="1">
    <location>
        <begin position="23"/>
        <end position="34"/>
    </location>
</feature>
<dbReference type="AlphaFoldDB" id="A0A8K0DWS9"/>
<gene>
    <name evidence="3" type="ORF">FNV43_RR22528</name>
</gene>
<dbReference type="InterPro" id="IPR015410">
    <property type="entry name" value="DUF1985"/>
</dbReference>
<keyword evidence="4" id="KW-1185">Reference proteome</keyword>
<dbReference type="Proteomes" id="UP000796880">
    <property type="component" value="Unassembled WGS sequence"/>
</dbReference>
<feature type="region of interest" description="Disordered" evidence="1">
    <location>
        <begin position="1"/>
        <end position="34"/>
    </location>
</feature>
<dbReference type="OrthoDB" id="1930729at2759"/>
<comment type="caution">
    <text evidence="3">The sequence shown here is derived from an EMBL/GenBank/DDBJ whole genome shotgun (WGS) entry which is preliminary data.</text>
</comment>
<dbReference type="EMBL" id="VOIH02000010">
    <property type="protein sequence ID" value="KAF3435439.1"/>
    <property type="molecule type" value="Genomic_DNA"/>
</dbReference>
<protein>
    <recommendedName>
        <fullName evidence="2">DUF1985 domain-containing protein</fullName>
    </recommendedName>
</protein>
<accession>A0A8K0DWS9</accession>
<evidence type="ECO:0000259" key="2">
    <source>
        <dbReference type="Pfam" id="PF09331"/>
    </source>
</evidence>
<evidence type="ECO:0000256" key="1">
    <source>
        <dbReference type="SAM" id="MobiDB-lite"/>
    </source>
</evidence>